<dbReference type="EMBL" id="ALNZ01000028">
    <property type="protein sequence ID" value="EKV56640.1"/>
    <property type="molecule type" value="Genomic_DNA"/>
</dbReference>
<dbReference type="GeneID" id="66488186"/>
<protein>
    <submittedName>
        <fullName evidence="1">Uncharacterized protein</fullName>
    </submittedName>
</protein>
<dbReference type="InterPro" id="IPR029044">
    <property type="entry name" value="Nucleotide-diphossugar_trans"/>
</dbReference>
<dbReference type="Gene3D" id="3.90.550.20">
    <property type="match status" value="1"/>
</dbReference>
<organism evidence="1 2">
    <name type="scientific">Brachyspira hampsonii 30446</name>
    <dbReference type="NCBI Taxonomy" id="1289135"/>
    <lineage>
        <taxon>Bacteria</taxon>
        <taxon>Pseudomonadati</taxon>
        <taxon>Spirochaetota</taxon>
        <taxon>Spirochaetia</taxon>
        <taxon>Brachyspirales</taxon>
        <taxon>Brachyspiraceae</taxon>
        <taxon>Brachyspira</taxon>
    </lineage>
</organism>
<dbReference type="OrthoDB" id="9802987at2"/>
<comment type="caution">
    <text evidence="1">The sequence shown here is derived from an EMBL/GenBank/DDBJ whole genome shotgun (WGS) entry which is preliminary data.</text>
</comment>
<name>A0A2U4F6C3_9SPIR</name>
<evidence type="ECO:0000313" key="2">
    <source>
        <dbReference type="Proteomes" id="UP000011663"/>
    </source>
</evidence>
<dbReference type="RefSeq" id="WP_008724541.1">
    <property type="nucleotide sequence ID" value="NZ_JH994111.1"/>
</dbReference>
<evidence type="ECO:0000313" key="1">
    <source>
        <dbReference type="EMBL" id="EKV56640.1"/>
    </source>
</evidence>
<dbReference type="STRING" id="1289135.A966_08839"/>
<dbReference type="AlphaFoldDB" id="A0A2U4F6C3"/>
<accession>A0A2U4F6C3</accession>
<dbReference type="SUPFAM" id="SSF53448">
    <property type="entry name" value="Nucleotide-diphospho-sugar transferases"/>
    <property type="match status" value="1"/>
</dbReference>
<reference evidence="1 2" key="1">
    <citation type="submission" date="2012-07" db="EMBL/GenBank/DDBJ databases">
        <title>Genome sequence of Brachyspira sp. 30446, isolated from a pig with mucohaemorrhagic colitis.</title>
        <authorList>
            <person name="Rubin J.E."/>
            <person name="Fernando C."/>
            <person name="Harding J.C.S."/>
            <person name="Hill J.E."/>
        </authorList>
    </citation>
    <scope>NUCLEOTIDE SEQUENCE [LARGE SCALE GENOMIC DNA]</scope>
    <source>
        <strain evidence="1 2">30446</strain>
    </source>
</reference>
<dbReference type="Proteomes" id="UP000011663">
    <property type="component" value="Unassembled WGS sequence"/>
</dbReference>
<sequence>MFLLGKLYKKAKFPNQPSSGSPYTNFKHINDEKLYNDNEYALEFLKNNIDDGAVNTKNISYHAYWYGKINEKHVFSIKSLLCTQNNKKVYLWIDKKTTKDNLNNKYIKEIENYIEIKTYNPKIEIKNTCFEKFDYIFNQKKNLPARADAFRLLIPYKYLLENKYDGIIYFDLDVLFLRDFSNILNNSFCYQWEKQPYANTAILFFNDKKIIEKTDTLIKIHQSVLPWVIFNYSNKELEDLTVLPCSYFDPIWNITDKTKYDYPILSFEDFFQNYSGNITSYKEFFSGCYAYHWHNQWNTKAEQNSLFNKFNEEFDNILKNNK</sequence>
<proteinExistence type="predicted"/>
<gene>
    <name evidence="1" type="ORF">A966_08839</name>
</gene>